<protein>
    <recommendedName>
        <fullName evidence="9">LHFPL tetraspan subfamily member 3</fullName>
    </recommendedName>
</protein>
<organism evidence="7 8">
    <name type="scientific">Pavo cristatus</name>
    <name type="common">Indian peafowl</name>
    <name type="synonym">Blue peafowl</name>
    <dbReference type="NCBI Taxonomy" id="9049"/>
    <lineage>
        <taxon>Eukaryota</taxon>
        <taxon>Metazoa</taxon>
        <taxon>Chordata</taxon>
        <taxon>Craniata</taxon>
        <taxon>Vertebrata</taxon>
        <taxon>Euteleostomi</taxon>
        <taxon>Archelosauria</taxon>
        <taxon>Archosauria</taxon>
        <taxon>Dinosauria</taxon>
        <taxon>Saurischia</taxon>
        <taxon>Theropoda</taxon>
        <taxon>Coelurosauria</taxon>
        <taxon>Aves</taxon>
        <taxon>Neognathae</taxon>
        <taxon>Galloanserae</taxon>
        <taxon>Galliformes</taxon>
        <taxon>Phasianidae</taxon>
        <taxon>Phasianinae</taxon>
        <taxon>Pavo</taxon>
    </lineage>
</organism>
<keyword evidence="2 6" id="KW-0812">Transmembrane</keyword>
<evidence type="ECO:0000313" key="8">
    <source>
        <dbReference type="Proteomes" id="UP000694428"/>
    </source>
</evidence>
<dbReference type="Ensembl" id="ENSPSTT00000016040.1">
    <property type="protein sequence ID" value="ENSPSTP00000015286.1"/>
    <property type="gene ID" value="ENSPSTG00000010845.1"/>
</dbReference>
<evidence type="ECO:0000256" key="1">
    <source>
        <dbReference type="ARBA" id="ARBA00004141"/>
    </source>
</evidence>
<dbReference type="PANTHER" id="PTHR12489:SF13">
    <property type="entry name" value="LHFPL TETRASPAN SUBFAMILY MEMBER 3 PROTEIN"/>
    <property type="match status" value="1"/>
</dbReference>
<feature type="transmembrane region" description="Helical" evidence="6">
    <location>
        <begin position="29"/>
        <end position="52"/>
    </location>
</feature>
<evidence type="ECO:0000256" key="2">
    <source>
        <dbReference type="ARBA" id="ARBA00022692"/>
    </source>
</evidence>
<keyword evidence="8" id="KW-1185">Reference proteome</keyword>
<feature type="transmembrane region" description="Helical" evidence="6">
    <location>
        <begin position="98"/>
        <end position="122"/>
    </location>
</feature>
<dbReference type="GO" id="GO:0007605">
    <property type="term" value="P:sensory perception of sound"/>
    <property type="evidence" value="ECO:0007669"/>
    <property type="project" value="TreeGrafter"/>
</dbReference>
<reference evidence="7" key="2">
    <citation type="submission" date="2025-09" db="UniProtKB">
        <authorList>
            <consortium name="Ensembl"/>
        </authorList>
    </citation>
    <scope>IDENTIFICATION</scope>
</reference>
<keyword evidence="4 6" id="KW-0472">Membrane</keyword>
<reference evidence="7" key="1">
    <citation type="submission" date="2025-08" db="UniProtKB">
        <authorList>
            <consortium name="Ensembl"/>
        </authorList>
    </citation>
    <scope>IDENTIFICATION</scope>
</reference>
<evidence type="ECO:0000256" key="4">
    <source>
        <dbReference type="ARBA" id="ARBA00023136"/>
    </source>
</evidence>
<evidence type="ECO:0008006" key="9">
    <source>
        <dbReference type="Google" id="ProtNLM"/>
    </source>
</evidence>
<accession>A0A8C9LB29</accession>
<evidence type="ECO:0000256" key="5">
    <source>
        <dbReference type="SAM" id="MobiDB-lite"/>
    </source>
</evidence>
<feature type="region of interest" description="Disordered" evidence="5">
    <location>
        <begin position="145"/>
        <end position="244"/>
    </location>
</feature>
<dbReference type="Pfam" id="PF10242">
    <property type="entry name" value="L_HMGIC_fpl"/>
    <property type="match status" value="1"/>
</dbReference>
<dbReference type="AlphaFoldDB" id="A0A8C9LB29"/>
<dbReference type="GO" id="GO:0005886">
    <property type="term" value="C:plasma membrane"/>
    <property type="evidence" value="ECO:0007669"/>
    <property type="project" value="TreeGrafter"/>
</dbReference>
<comment type="subcellular location">
    <subcellularLocation>
        <location evidence="1">Membrane</location>
        <topology evidence="1">Multi-pass membrane protein</topology>
    </subcellularLocation>
</comment>
<evidence type="ECO:0000313" key="7">
    <source>
        <dbReference type="Ensembl" id="ENSPSTP00000015286.1"/>
    </source>
</evidence>
<evidence type="ECO:0000256" key="6">
    <source>
        <dbReference type="SAM" id="Phobius"/>
    </source>
</evidence>
<keyword evidence="3 6" id="KW-1133">Transmembrane helix</keyword>
<evidence type="ECO:0000256" key="3">
    <source>
        <dbReference type="ARBA" id="ARBA00022989"/>
    </source>
</evidence>
<dbReference type="InterPro" id="IPR019372">
    <property type="entry name" value="LHFPL"/>
</dbReference>
<dbReference type="Proteomes" id="UP000694428">
    <property type="component" value="Unplaced"/>
</dbReference>
<sequence>MPKPGMLPAQEAAKIYHTNYVRNSRAIGVLWAIFTICFAIVNVVCFIQPYWIGDGVDTPQAGYFGLFHYCIGNGFSRELTCRGSFTDFSSLPSGAFKAASFFIGLSMMLIIACIVCFILFFFCNTATVYKICAWMQLTSGEWGSGPGSGAPRCPSQPGSRGGAVDPDSRGGRAALTPALPRGPGRPLGPGLPAALPARPQRSRPRAPALGLLLRSGENGRGSGRWGWLSPVGLAPGSGRSESSE</sequence>
<feature type="compositionally biased region" description="Low complexity" evidence="5">
    <location>
        <begin position="175"/>
        <end position="216"/>
    </location>
</feature>
<proteinExistence type="predicted"/>
<dbReference type="PANTHER" id="PTHR12489">
    <property type="entry name" value="LIPOMA HMGIC FUSION PARTNER-LIKE PROTEIN"/>
    <property type="match status" value="1"/>
</dbReference>
<name>A0A8C9LB29_PAVCR</name>